<sequence>MTRTLRSSARLATLLPPPQHRPKRGRDVLTLLLSSEGHELLADLLLPQLLTHPESLGCLRMACRRLCAFVAAQGALWGRLCSGLKLTTVARSALAGLSPHLRYARSRNASFEARYLLLEARREGVRPLRRGTHTDFPTFFHVAELRAGPSHRSTREWYDRVLAAVEAGADVTTSDRDAQNLLHLAATFGDDATARLLVAAGADVFARDRFGRDSFSKAGGRQALQDGSAVAAFLHRATLAASLPRGPEDQLAG</sequence>
<accession>A0A0D3JN08</accession>
<keyword evidence="3" id="KW-1185">Reference proteome</keyword>
<organism evidence="2 3">
    <name type="scientific">Emiliania huxleyi (strain CCMP1516)</name>
    <dbReference type="NCBI Taxonomy" id="280463"/>
    <lineage>
        <taxon>Eukaryota</taxon>
        <taxon>Haptista</taxon>
        <taxon>Haptophyta</taxon>
        <taxon>Prymnesiophyceae</taxon>
        <taxon>Isochrysidales</taxon>
        <taxon>Noelaerhabdaceae</taxon>
        <taxon>Emiliania</taxon>
    </lineage>
</organism>
<dbReference type="HOGENOM" id="CLU_1201756_0_0_1"/>
<dbReference type="PaxDb" id="2903-EOD24893"/>
<reference evidence="3" key="1">
    <citation type="journal article" date="2013" name="Nature">
        <title>Pan genome of the phytoplankton Emiliania underpins its global distribution.</title>
        <authorList>
            <person name="Read B.A."/>
            <person name="Kegel J."/>
            <person name="Klute M.J."/>
            <person name="Kuo A."/>
            <person name="Lefebvre S.C."/>
            <person name="Maumus F."/>
            <person name="Mayer C."/>
            <person name="Miller J."/>
            <person name="Monier A."/>
            <person name="Salamov A."/>
            <person name="Young J."/>
            <person name="Aguilar M."/>
            <person name="Claverie J.M."/>
            <person name="Frickenhaus S."/>
            <person name="Gonzalez K."/>
            <person name="Herman E.K."/>
            <person name="Lin Y.C."/>
            <person name="Napier J."/>
            <person name="Ogata H."/>
            <person name="Sarno A.F."/>
            <person name="Shmutz J."/>
            <person name="Schroeder D."/>
            <person name="de Vargas C."/>
            <person name="Verret F."/>
            <person name="von Dassow P."/>
            <person name="Valentin K."/>
            <person name="Van de Peer Y."/>
            <person name="Wheeler G."/>
            <person name="Dacks J.B."/>
            <person name="Delwiche C.F."/>
            <person name="Dyhrman S.T."/>
            <person name="Glockner G."/>
            <person name="John U."/>
            <person name="Richards T."/>
            <person name="Worden A.Z."/>
            <person name="Zhang X."/>
            <person name="Grigoriev I.V."/>
            <person name="Allen A.E."/>
            <person name="Bidle K."/>
            <person name="Borodovsky M."/>
            <person name="Bowler C."/>
            <person name="Brownlee C."/>
            <person name="Cock J.M."/>
            <person name="Elias M."/>
            <person name="Gladyshev V.N."/>
            <person name="Groth M."/>
            <person name="Guda C."/>
            <person name="Hadaegh A."/>
            <person name="Iglesias-Rodriguez M.D."/>
            <person name="Jenkins J."/>
            <person name="Jones B.M."/>
            <person name="Lawson T."/>
            <person name="Leese F."/>
            <person name="Lindquist E."/>
            <person name="Lobanov A."/>
            <person name="Lomsadze A."/>
            <person name="Malik S.B."/>
            <person name="Marsh M.E."/>
            <person name="Mackinder L."/>
            <person name="Mock T."/>
            <person name="Mueller-Roeber B."/>
            <person name="Pagarete A."/>
            <person name="Parker M."/>
            <person name="Probert I."/>
            <person name="Quesneville H."/>
            <person name="Raines C."/>
            <person name="Rensing S.A."/>
            <person name="Riano-Pachon D.M."/>
            <person name="Richier S."/>
            <person name="Rokitta S."/>
            <person name="Shiraiwa Y."/>
            <person name="Soanes D.M."/>
            <person name="van der Giezen M."/>
            <person name="Wahlund T.M."/>
            <person name="Williams B."/>
            <person name="Wilson W."/>
            <person name="Wolfe G."/>
            <person name="Wurch L.L."/>
        </authorList>
    </citation>
    <scope>NUCLEOTIDE SEQUENCE</scope>
</reference>
<dbReference type="InterPro" id="IPR036770">
    <property type="entry name" value="Ankyrin_rpt-contain_sf"/>
</dbReference>
<dbReference type="AlphaFoldDB" id="A0A0D3JN08"/>
<dbReference type="PROSITE" id="PS50297">
    <property type="entry name" value="ANK_REP_REGION"/>
    <property type="match status" value="1"/>
</dbReference>
<proteinExistence type="predicted"/>
<evidence type="ECO:0008006" key="4">
    <source>
        <dbReference type="Google" id="ProtNLM"/>
    </source>
</evidence>
<dbReference type="PROSITE" id="PS50088">
    <property type="entry name" value="ANK_REPEAT"/>
    <property type="match status" value="1"/>
</dbReference>
<name>A0A0D3JN08_EMIH1</name>
<dbReference type="SUPFAM" id="SSF48403">
    <property type="entry name" value="Ankyrin repeat"/>
    <property type="match status" value="1"/>
</dbReference>
<feature type="repeat" description="ANK" evidence="1">
    <location>
        <begin position="177"/>
        <end position="209"/>
    </location>
</feature>
<dbReference type="InterPro" id="IPR002110">
    <property type="entry name" value="Ankyrin_rpt"/>
</dbReference>
<dbReference type="RefSeq" id="XP_005777322.1">
    <property type="nucleotide sequence ID" value="XM_005777265.1"/>
</dbReference>
<keyword evidence="1" id="KW-0040">ANK repeat</keyword>
<dbReference type="Pfam" id="PF00023">
    <property type="entry name" value="Ank"/>
    <property type="match status" value="1"/>
</dbReference>
<evidence type="ECO:0000313" key="3">
    <source>
        <dbReference type="Proteomes" id="UP000013827"/>
    </source>
</evidence>
<dbReference type="GeneID" id="17270438"/>
<reference evidence="2" key="2">
    <citation type="submission" date="2024-10" db="UniProtKB">
        <authorList>
            <consortium name="EnsemblProtists"/>
        </authorList>
    </citation>
    <scope>IDENTIFICATION</scope>
</reference>
<dbReference type="Gene3D" id="1.25.40.20">
    <property type="entry name" value="Ankyrin repeat-containing domain"/>
    <property type="match status" value="1"/>
</dbReference>
<evidence type="ECO:0000256" key="1">
    <source>
        <dbReference type="PROSITE-ProRule" id="PRU00023"/>
    </source>
</evidence>
<dbReference type="EnsemblProtists" id="EOD24893">
    <property type="protein sequence ID" value="EOD24893"/>
    <property type="gene ID" value="EMIHUDRAFT_238181"/>
</dbReference>
<evidence type="ECO:0000313" key="2">
    <source>
        <dbReference type="EnsemblProtists" id="EOD24893"/>
    </source>
</evidence>
<dbReference type="Proteomes" id="UP000013827">
    <property type="component" value="Unassembled WGS sequence"/>
</dbReference>
<dbReference type="KEGG" id="ehx:EMIHUDRAFT_238181"/>
<protein>
    <recommendedName>
        <fullName evidence="4">F-box domain-containing protein</fullName>
    </recommendedName>
</protein>